<dbReference type="InterPro" id="IPR036259">
    <property type="entry name" value="MFS_trans_sf"/>
</dbReference>
<dbReference type="NCBIfam" id="TIGR00901">
    <property type="entry name" value="2A0125"/>
    <property type="match status" value="1"/>
</dbReference>
<name>A0A255YUQ6_9PROT</name>
<keyword evidence="6 7" id="KW-0472">Membrane</keyword>
<comment type="caution">
    <text evidence="8">The sequence shown here is derived from an EMBL/GenBank/DDBJ whole genome shotgun (WGS) entry which is preliminary data.</text>
</comment>
<dbReference type="PANTHER" id="PTHR12778">
    <property type="entry name" value="SOLUTE CARRIER FAMILY 33 ACETYL-COA TRANSPORTER -RELATED"/>
    <property type="match status" value="1"/>
</dbReference>
<feature type="transmembrane region" description="Helical" evidence="7">
    <location>
        <begin position="181"/>
        <end position="208"/>
    </location>
</feature>
<feature type="transmembrane region" description="Helical" evidence="7">
    <location>
        <begin position="60"/>
        <end position="79"/>
    </location>
</feature>
<keyword evidence="5 7" id="KW-1133">Transmembrane helix</keyword>
<feature type="transmembrane region" description="Helical" evidence="7">
    <location>
        <begin position="296"/>
        <end position="313"/>
    </location>
</feature>
<sequence>MTVDTATPEPKKPIGWREVLRSLRQRKVLVMLLLGFSSGLPFLLTGNTLGFWLREGGADLATIGFLSWVGIVYSLKIFWAPLVDRLDAPVLGRLGRRRGWMLLSQLLIGGGLFGMAAVGPEGANLWKLGAFALLAAFASATQDIVIDAWRIESAKDGAEQGLLSAAYQTGYRAAMLATDSLILLLAAGIGWQASYGVAGAVMAVGLVATLLGSEPARHAPAGETAATPLWRIEGLVDAFIGPFLAFLRTYGTLSILILLVVATFRLGDFMIGPMINPFYVDLGLTKEVVGTVRASVGLWASIAGIALGGLASVKLGFRRTLILGAILGPFSNLAFSVMALSGPDIGVFTAAIIVDNISTGFAGVALTAYMSSLTSLGYTATQYALLSSFYALLGKILKGFSGQMVQAMEPVAGQMGAYALFFAGTAAIGIPVLALCLFLDRAARRQQAA</sequence>
<dbReference type="RefSeq" id="WP_094457994.1">
    <property type="nucleotide sequence ID" value="NZ_NOXU01000031.1"/>
</dbReference>
<dbReference type="Pfam" id="PF07690">
    <property type="entry name" value="MFS_1"/>
    <property type="match status" value="1"/>
</dbReference>
<protein>
    <submittedName>
        <fullName evidence="8">MFS transporter</fullName>
    </submittedName>
</protein>
<accession>A0A255YUQ6</accession>
<evidence type="ECO:0000256" key="4">
    <source>
        <dbReference type="ARBA" id="ARBA00022692"/>
    </source>
</evidence>
<comment type="subcellular location">
    <subcellularLocation>
        <location evidence="1">Membrane</location>
        <topology evidence="1">Multi-pass membrane protein</topology>
    </subcellularLocation>
</comment>
<dbReference type="AlphaFoldDB" id="A0A255YUQ6"/>
<feature type="transmembrane region" description="Helical" evidence="7">
    <location>
        <begin position="100"/>
        <end position="119"/>
    </location>
</feature>
<dbReference type="InterPro" id="IPR004752">
    <property type="entry name" value="AmpG_permease/AT-1"/>
</dbReference>
<dbReference type="OrthoDB" id="9787815at2"/>
<feature type="transmembrane region" description="Helical" evidence="7">
    <location>
        <begin position="320"/>
        <end position="339"/>
    </location>
</feature>
<evidence type="ECO:0000313" key="9">
    <source>
        <dbReference type="Proteomes" id="UP000216998"/>
    </source>
</evidence>
<feature type="transmembrane region" description="Helical" evidence="7">
    <location>
        <begin position="254"/>
        <end position="276"/>
    </location>
</feature>
<evidence type="ECO:0000256" key="3">
    <source>
        <dbReference type="ARBA" id="ARBA00022448"/>
    </source>
</evidence>
<dbReference type="EMBL" id="NOXU01000031">
    <property type="protein sequence ID" value="OYQ32957.1"/>
    <property type="molecule type" value="Genomic_DNA"/>
</dbReference>
<dbReference type="SUPFAM" id="SSF103473">
    <property type="entry name" value="MFS general substrate transporter"/>
    <property type="match status" value="1"/>
</dbReference>
<dbReference type="PANTHER" id="PTHR12778:SF10">
    <property type="entry name" value="MAJOR FACILITATOR SUPERFAMILY DOMAIN-CONTAINING PROTEIN 3"/>
    <property type="match status" value="1"/>
</dbReference>
<organism evidence="8 9">
    <name type="scientific">Niveispirillum lacus</name>
    <dbReference type="NCBI Taxonomy" id="1981099"/>
    <lineage>
        <taxon>Bacteria</taxon>
        <taxon>Pseudomonadati</taxon>
        <taxon>Pseudomonadota</taxon>
        <taxon>Alphaproteobacteria</taxon>
        <taxon>Rhodospirillales</taxon>
        <taxon>Azospirillaceae</taxon>
        <taxon>Niveispirillum</taxon>
    </lineage>
</organism>
<evidence type="ECO:0000256" key="5">
    <source>
        <dbReference type="ARBA" id="ARBA00022989"/>
    </source>
</evidence>
<dbReference type="GO" id="GO:0016020">
    <property type="term" value="C:membrane"/>
    <property type="evidence" value="ECO:0007669"/>
    <property type="project" value="UniProtKB-SubCell"/>
</dbReference>
<evidence type="ECO:0000256" key="7">
    <source>
        <dbReference type="SAM" id="Phobius"/>
    </source>
</evidence>
<feature type="transmembrane region" description="Helical" evidence="7">
    <location>
        <begin position="417"/>
        <end position="439"/>
    </location>
</feature>
<keyword evidence="3" id="KW-0813">Transport</keyword>
<dbReference type="InterPro" id="IPR011701">
    <property type="entry name" value="MFS"/>
</dbReference>
<comment type="similarity">
    <text evidence="2">Belongs to the major facilitator superfamily.</text>
</comment>
<evidence type="ECO:0000256" key="1">
    <source>
        <dbReference type="ARBA" id="ARBA00004141"/>
    </source>
</evidence>
<keyword evidence="4 7" id="KW-0812">Transmembrane</keyword>
<reference evidence="8 9" key="1">
    <citation type="submission" date="2017-07" db="EMBL/GenBank/DDBJ databases">
        <title>Niveispirillum cyanobacteriorum sp. nov., isolated from cyanobacterial aggregates in a eutrophic lake.</title>
        <authorList>
            <person name="Cai H."/>
        </authorList>
    </citation>
    <scope>NUCLEOTIDE SEQUENCE [LARGE SCALE GENOMIC DNA]</scope>
    <source>
        <strain evidence="9">TH1-14</strain>
    </source>
</reference>
<dbReference type="Proteomes" id="UP000216998">
    <property type="component" value="Unassembled WGS sequence"/>
</dbReference>
<gene>
    <name evidence="8" type="ORF">CHU95_18575</name>
</gene>
<feature type="transmembrane region" description="Helical" evidence="7">
    <location>
        <begin position="376"/>
        <end position="397"/>
    </location>
</feature>
<dbReference type="Gene3D" id="1.20.1250.20">
    <property type="entry name" value="MFS general substrate transporter like domains"/>
    <property type="match status" value="2"/>
</dbReference>
<evidence type="ECO:0000256" key="2">
    <source>
        <dbReference type="ARBA" id="ARBA00008335"/>
    </source>
</evidence>
<feature type="transmembrane region" description="Helical" evidence="7">
    <location>
        <begin position="28"/>
        <end position="54"/>
    </location>
</feature>
<dbReference type="GO" id="GO:0022857">
    <property type="term" value="F:transmembrane transporter activity"/>
    <property type="evidence" value="ECO:0007669"/>
    <property type="project" value="InterPro"/>
</dbReference>
<keyword evidence="9" id="KW-1185">Reference proteome</keyword>
<evidence type="ECO:0000256" key="6">
    <source>
        <dbReference type="ARBA" id="ARBA00023136"/>
    </source>
</evidence>
<proteinExistence type="inferred from homology"/>
<evidence type="ECO:0000313" key="8">
    <source>
        <dbReference type="EMBL" id="OYQ32957.1"/>
    </source>
</evidence>
<feature type="transmembrane region" description="Helical" evidence="7">
    <location>
        <begin position="345"/>
        <end position="369"/>
    </location>
</feature>